<sequence length="236" mass="27454">MNLFNIIKNKQEYWLVDQIKKEDISTELYIRELTDILGNWSHLEIGYLSLLMDEQYESWLLEKKFDKISSIVEYTRDLKEMQETDNQIKCHALAEGVIKDREYAKLYELCRSGSANKNTKQPIAQVMSSLENELGPEWSKHCYYFLKDGAFAGISIPHIEIGTEDEGRLFYFGVVPELRGQGIGAQIHRVSMELLKKFQATYYVGSTDVNNANMIKIFEKNGCELRDRKGIYKIVR</sequence>
<dbReference type="SUPFAM" id="SSF55729">
    <property type="entry name" value="Acyl-CoA N-acyltransferases (Nat)"/>
    <property type="match status" value="1"/>
</dbReference>
<dbReference type="EMBL" id="VTET01000009">
    <property type="protein sequence ID" value="TYS69305.1"/>
    <property type="molecule type" value="Genomic_DNA"/>
</dbReference>
<reference evidence="2 3" key="1">
    <citation type="submission" date="2019-08" db="EMBL/GenBank/DDBJ databases">
        <title>Bacillus genomes from the desert of Cuatro Cienegas, Coahuila.</title>
        <authorList>
            <person name="Olmedo-Alvarez G."/>
        </authorList>
    </citation>
    <scope>NUCLEOTIDE SEQUENCE [LARGE SCALE GENOMIC DNA]</scope>
    <source>
        <strain evidence="2 3">CH98b_3T</strain>
    </source>
</reference>
<feature type="domain" description="N-acetyltransferase" evidence="1">
    <location>
        <begin position="88"/>
        <end position="236"/>
    </location>
</feature>
<accession>A0A5D4T1P8</accession>
<evidence type="ECO:0000259" key="1">
    <source>
        <dbReference type="PROSITE" id="PS51186"/>
    </source>
</evidence>
<evidence type="ECO:0000313" key="2">
    <source>
        <dbReference type="EMBL" id="TYS69305.1"/>
    </source>
</evidence>
<dbReference type="Gene3D" id="3.40.630.30">
    <property type="match status" value="1"/>
</dbReference>
<organism evidence="2 3">
    <name type="scientific">Sutcliffiella horikoshii</name>
    <dbReference type="NCBI Taxonomy" id="79883"/>
    <lineage>
        <taxon>Bacteria</taxon>
        <taxon>Bacillati</taxon>
        <taxon>Bacillota</taxon>
        <taxon>Bacilli</taxon>
        <taxon>Bacillales</taxon>
        <taxon>Bacillaceae</taxon>
        <taxon>Sutcliffiella</taxon>
    </lineage>
</organism>
<dbReference type="InterPro" id="IPR016181">
    <property type="entry name" value="Acyl_CoA_acyltransferase"/>
</dbReference>
<dbReference type="InterPro" id="IPR000182">
    <property type="entry name" value="GNAT_dom"/>
</dbReference>
<name>A0A5D4T1P8_9BACI</name>
<gene>
    <name evidence="2" type="ORF">FZC75_17270</name>
</gene>
<dbReference type="PROSITE" id="PS51186">
    <property type="entry name" value="GNAT"/>
    <property type="match status" value="1"/>
</dbReference>
<dbReference type="GO" id="GO:0016747">
    <property type="term" value="F:acyltransferase activity, transferring groups other than amino-acyl groups"/>
    <property type="evidence" value="ECO:0007669"/>
    <property type="project" value="InterPro"/>
</dbReference>
<dbReference type="RefSeq" id="WP_148980164.1">
    <property type="nucleotide sequence ID" value="NZ_JBNILM010000008.1"/>
</dbReference>
<evidence type="ECO:0000313" key="3">
    <source>
        <dbReference type="Proteomes" id="UP000324517"/>
    </source>
</evidence>
<proteinExistence type="predicted"/>
<comment type="caution">
    <text evidence="2">The sequence shown here is derived from an EMBL/GenBank/DDBJ whole genome shotgun (WGS) entry which is preliminary data.</text>
</comment>
<protein>
    <recommendedName>
        <fullName evidence="1">N-acetyltransferase domain-containing protein</fullName>
    </recommendedName>
</protein>
<dbReference type="OrthoDB" id="511027at2"/>
<dbReference type="CDD" id="cd04301">
    <property type="entry name" value="NAT_SF"/>
    <property type="match status" value="1"/>
</dbReference>
<dbReference type="AlphaFoldDB" id="A0A5D4T1P8"/>
<dbReference type="Proteomes" id="UP000324517">
    <property type="component" value="Unassembled WGS sequence"/>
</dbReference>
<dbReference type="Pfam" id="PF00583">
    <property type="entry name" value="Acetyltransf_1"/>
    <property type="match status" value="1"/>
</dbReference>